<dbReference type="GO" id="GO:0051539">
    <property type="term" value="F:4 iron, 4 sulfur cluster binding"/>
    <property type="evidence" value="ECO:0007669"/>
    <property type="project" value="UniProtKB-KW"/>
</dbReference>
<dbReference type="AlphaFoldDB" id="A0A7X9P3F2"/>
<keyword evidence="2" id="KW-0479">Metal-binding</keyword>
<evidence type="ECO:0000256" key="3">
    <source>
        <dbReference type="ARBA" id="ARBA00023002"/>
    </source>
</evidence>
<dbReference type="RefSeq" id="WP_169656946.1">
    <property type="nucleotide sequence ID" value="NZ_JABANE010000026.1"/>
</dbReference>
<feature type="region of interest" description="Disordered" evidence="6">
    <location>
        <begin position="30"/>
        <end position="55"/>
    </location>
</feature>
<dbReference type="GO" id="GO:0016491">
    <property type="term" value="F:oxidoreductase activity"/>
    <property type="evidence" value="ECO:0007669"/>
    <property type="project" value="UniProtKB-KW"/>
</dbReference>
<dbReference type="PANTHER" id="PTHR43498:SF1">
    <property type="entry name" value="COB--COM HETERODISULFIDE REDUCTASE IRON-SULFUR SUBUNIT A"/>
    <property type="match status" value="1"/>
</dbReference>
<sequence length="651" mass="73005">MKRRDFLKSGAKGSLASGLLLTGANLEAKDKSPGHGLVSNRSKDNWQQLSNGEKGTPERFKNINYKVVVIGGGMAGICAAVASAREGVKTLLVQDRSVLGGNASSEIRVLVNGVNHLQPDWIPERETGLIEEILLHNRFLNPQESFSVWDHVLYDFVIRETHLDLLLNTQAINVEMKGSTIKKAICWQTSTETEFHISAEQFIDCSGDGLLAATAGAEYRTGREAGSEFNEKYAPKEADGWQMGASLLIAGKDMGKPTPYTPPSFAIPFDLKKSHPKRKVRSFNEGYWWVEVGSQNDIIADQNEIQEKLMGYVHGVWDYIKNSGEYEGTENYALEWIGSVPGRRESRRFMGDHILSERDLVDHHHFDDAVAYGGWSLDEHNPGGIENLEEPPSYFHYHFKKIYQIPFRSLYSKNIDNLLFSGRNISQTHIALSSTRVMATCALMGQATGTAAAMCVNHKTNPRGIYKKHIKTLQEKLLINDAFIPDHPSVDTNDKVKEALQITASSTKSGNASLLNDGWSRDFNGKEHHWASTSLPATVNIDWEAPVDLSSVIVKCDTNVKMNIMMRNNYNNKKIYTDKVPPELLKSLSLQAKIEGKWVDLGSLDNNQTRRIKFNFDQIKTTSIRIKMNETYGLDYVKLFEVKAFENTIIT</sequence>
<keyword evidence="1" id="KW-0004">4Fe-4S</keyword>
<evidence type="ECO:0000256" key="5">
    <source>
        <dbReference type="ARBA" id="ARBA00023014"/>
    </source>
</evidence>
<gene>
    <name evidence="7" type="ORF">HHU12_11795</name>
</gene>
<keyword evidence="5" id="KW-0411">Iron-sulfur</keyword>
<evidence type="ECO:0000313" key="7">
    <source>
        <dbReference type="EMBL" id="NME68645.1"/>
    </source>
</evidence>
<keyword evidence="4" id="KW-0408">Iron</keyword>
<reference evidence="7 8" key="1">
    <citation type="submission" date="2020-04" db="EMBL/GenBank/DDBJ databases">
        <title>Flammeovirga sp. SR4, a novel species isolated from seawater.</title>
        <authorList>
            <person name="Wang X."/>
        </authorList>
    </citation>
    <scope>NUCLEOTIDE SEQUENCE [LARGE SCALE GENOMIC DNA]</scope>
    <source>
        <strain evidence="7 8">ATCC 23126</strain>
    </source>
</reference>
<dbReference type="GO" id="GO:0046872">
    <property type="term" value="F:metal ion binding"/>
    <property type="evidence" value="ECO:0007669"/>
    <property type="project" value="UniProtKB-KW"/>
</dbReference>
<dbReference type="EMBL" id="JABANE010000026">
    <property type="protein sequence ID" value="NME68645.1"/>
    <property type="molecule type" value="Genomic_DNA"/>
</dbReference>
<dbReference type="Pfam" id="PF12831">
    <property type="entry name" value="FAD_oxidored"/>
    <property type="match status" value="1"/>
</dbReference>
<proteinExistence type="predicted"/>
<dbReference type="Gene3D" id="3.50.50.60">
    <property type="entry name" value="FAD/NAD(P)-binding domain"/>
    <property type="match status" value="1"/>
</dbReference>
<dbReference type="SUPFAM" id="SSF51905">
    <property type="entry name" value="FAD/NAD(P)-binding domain"/>
    <property type="match status" value="1"/>
</dbReference>
<keyword evidence="3" id="KW-0560">Oxidoreductase</keyword>
<comment type="caution">
    <text evidence="7">The sequence shown here is derived from an EMBL/GenBank/DDBJ whole genome shotgun (WGS) entry which is preliminary data.</text>
</comment>
<accession>A0A7X9P3F2</accession>
<dbReference type="InterPro" id="IPR036188">
    <property type="entry name" value="FAD/NAD-bd_sf"/>
</dbReference>
<evidence type="ECO:0000256" key="1">
    <source>
        <dbReference type="ARBA" id="ARBA00022485"/>
    </source>
</evidence>
<evidence type="ECO:0000256" key="6">
    <source>
        <dbReference type="SAM" id="MobiDB-lite"/>
    </source>
</evidence>
<evidence type="ECO:0000256" key="2">
    <source>
        <dbReference type="ARBA" id="ARBA00022723"/>
    </source>
</evidence>
<evidence type="ECO:0000313" key="8">
    <source>
        <dbReference type="Proteomes" id="UP000576082"/>
    </source>
</evidence>
<dbReference type="Gene3D" id="2.60.120.260">
    <property type="entry name" value="Galactose-binding domain-like"/>
    <property type="match status" value="1"/>
</dbReference>
<name>A0A7X9P3F2_9BACT</name>
<organism evidence="7 8">
    <name type="scientific">Flammeovirga aprica JL-4</name>
    <dbReference type="NCBI Taxonomy" id="694437"/>
    <lineage>
        <taxon>Bacteria</taxon>
        <taxon>Pseudomonadati</taxon>
        <taxon>Bacteroidota</taxon>
        <taxon>Cytophagia</taxon>
        <taxon>Cytophagales</taxon>
        <taxon>Flammeovirgaceae</taxon>
        <taxon>Flammeovirga</taxon>
    </lineage>
</organism>
<dbReference type="InterPro" id="IPR039650">
    <property type="entry name" value="HdrA-like"/>
</dbReference>
<protein>
    <submittedName>
        <fullName evidence="7">FAD-dependent oxidoreductase</fullName>
    </submittedName>
</protein>
<evidence type="ECO:0000256" key="4">
    <source>
        <dbReference type="ARBA" id="ARBA00023004"/>
    </source>
</evidence>
<keyword evidence="8" id="KW-1185">Reference proteome</keyword>
<dbReference type="Proteomes" id="UP000576082">
    <property type="component" value="Unassembled WGS sequence"/>
</dbReference>
<dbReference type="PANTHER" id="PTHR43498">
    <property type="entry name" value="FERREDOXIN:COB-COM HETERODISULFIDE REDUCTASE SUBUNIT A"/>
    <property type="match status" value="1"/>
</dbReference>